<dbReference type="EMBL" id="NDIQ01000022">
    <property type="protein sequence ID" value="PRT56105.1"/>
    <property type="molecule type" value="Genomic_DNA"/>
</dbReference>
<evidence type="ECO:0000256" key="1">
    <source>
        <dbReference type="ARBA" id="ARBA00006941"/>
    </source>
</evidence>
<organism evidence="5 6">
    <name type="scientific">Wickerhamiella sorbophila</name>
    <dbReference type="NCBI Taxonomy" id="45607"/>
    <lineage>
        <taxon>Eukaryota</taxon>
        <taxon>Fungi</taxon>
        <taxon>Dikarya</taxon>
        <taxon>Ascomycota</taxon>
        <taxon>Saccharomycotina</taxon>
        <taxon>Dipodascomycetes</taxon>
        <taxon>Dipodascales</taxon>
        <taxon>Trichomonascaceae</taxon>
        <taxon>Wickerhamiella</taxon>
    </lineage>
</organism>
<dbReference type="Gene3D" id="2.20.25.20">
    <property type="match status" value="1"/>
</dbReference>
<comment type="subunit">
    <text evidence="3">Tetramer of two alpha and two beta subunits.</text>
</comment>
<comment type="caution">
    <text evidence="5">The sequence shown here is derived from an EMBL/GenBank/DDBJ whole genome shotgun (WGS) entry which is preliminary data.</text>
</comment>
<dbReference type="PANTHER" id="PTHR11740:SF0">
    <property type="entry name" value="CASEIN KINASE II SUBUNIT BETA"/>
    <property type="match status" value="1"/>
</dbReference>
<dbReference type="GO" id="GO:0030291">
    <property type="term" value="F:protein serine/threonine kinase inhibitor activity"/>
    <property type="evidence" value="ECO:0007669"/>
    <property type="project" value="UniProtKB-ARBA"/>
</dbReference>
<dbReference type="STRING" id="45607.A0A2T0FM97"/>
<feature type="region of interest" description="Disordered" evidence="4">
    <location>
        <begin position="218"/>
        <end position="245"/>
    </location>
</feature>
<dbReference type="Gene3D" id="1.10.1820.10">
    <property type="entry name" value="protein kinase ck2 holoenzyme, chain C, domain 1"/>
    <property type="match status" value="1"/>
</dbReference>
<dbReference type="SUPFAM" id="SSF57798">
    <property type="entry name" value="Casein kinase II beta subunit"/>
    <property type="match status" value="1"/>
</dbReference>
<protein>
    <recommendedName>
        <fullName evidence="3">Casein kinase II subunit beta</fullName>
        <shortName evidence="3">CK II beta</shortName>
    </recommendedName>
</protein>
<comment type="similarity">
    <text evidence="1 3">Belongs to the casein kinase 2 subunit beta family.</text>
</comment>
<dbReference type="PROSITE" id="PS01101">
    <property type="entry name" value="CK2_BETA"/>
    <property type="match status" value="1"/>
</dbReference>
<evidence type="ECO:0000313" key="6">
    <source>
        <dbReference type="Proteomes" id="UP000238350"/>
    </source>
</evidence>
<dbReference type="GO" id="GO:0034456">
    <property type="term" value="C:UTP-C complex"/>
    <property type="evidence" value="ECO:0007669"/>
    <property type="project" value="TreeGrafter"/>
</dbReference>
<keyword evidence="5" id="KW-0418">Kinase</keyword>
<sequence length="245" mass="27991">MTENEELYLSSSSIEDSWVSQFCEMANHQYFCEVSESFMEDEFNLTGLNSLVPRYKEALELILDLEPEVPVPLPEIPTIEESGELLYGLIHARFIITRPGLQSMAYKYACRDFGTCPRYQCRNTAVLPMGRLDIPGFETVRLYCPCCRDIYVPSNSRFLNIDGAFFGSSFPAFFLETYPKVEQECRRIREQSPPFQLKIFGFNIAEKSRAGPRMKWLRQTPGQDKSQGPQETEAATAIEEEAVVG</sequence>
<dbReference type="GeneID" id="36517473"/>
<dbReference type="GO" id="GO:0016301">
    <property type="term" value="F:kinase activity"/>
    <property type="evidence" value="ECO:0007669"/>
    <property type="project" value="UniProtKB-KW"/>
</dbReference>
<feature type="compositionally biased region" description="Polar residues" evidence="4">
    <location>
        <begin position="220"/>
        <end position="230"/>
    </location>
</feature>
<evidence type="ECO:0000256" key="2">
    <source>
        <dbReference type="ARBA" id="ARBA00045899"/>
    </source>
</evidence>
<dbReference type="PRINTS" id="PR00472">
    <property type="entry name" value="CASNKINASEII"/>
</dbReference>
<keyword evidence="6" id="KW-1185">Reference proteome</keyword>
<dbReference type="PANTHER" id="PTHR11740">
    <property type="entry name" value="CASEIN KINASE II SUBUNIT BETA"/>
    <property type="match status" value="1"/>
</dbReference>
<dbReference type="InterPro" id="IPR016149">
    <property type="entry name" value="Casein_kin_II_reg-sub_N"/>
</dbReference>
<dbReference type="AlphaFoldDB" id="A0A2T0FM97"/>
<evidence type="ECO:0000313" key="5">
    <source>
        <dbReference type="EMBL" id="PRT56105.1"/>
    </source>
</evidence>
<comment type="function">
    <text evidence="2 3">Regulatory subunit of casein kinase II/CK2. As part of the kinase complex regulates the basal catalytic activity of the alpha subunit a constitutively active serine/threonine-protein kinase that phosphorylates a large number of substrates containing acidic residues C-terminal to the phosphorylated serine or threonine.</text>
</comment>
<dbReference type="InterPro" id="IPR000704">
    <property type="entry name" value="Casein_kinase_II_reg-sub"/>
</dbReference>
<accession>A0A2T0FM97</accession>
<gene>
    <name evidence="5" type="ORF">B9G98_03725</name>
</gene>
<dbReference type="GO" id="GO:0005956">
    <property type="term" value="C:protein kinase CK2 complex"/>
    <property type="evidence" value="ECO:0007669"/>
    <property type="project" value="UniProtKB-UniRule"/>
</dbReference>
<dbReference type="Pfam" id="PF01214">
    <property type="entry name" value="CK_II_beta"/>
    <property type="match status" value="1"/>
</dbReference>
<dbReference type="OrthoDB" id="2275560at2759"/>
<dbReference type="FunFam" id="2.20.25.20:FF:000001">
    <property type="entry name" value="Casein kinase II subunit beta"/>
    <property type="match status" value="1"/>
</dbReference>
<keyword evidence="5" id="KW-0808">Transferase</keyword>
<dbReference type="Proteomes" id="UP000238350">
    <property type="component" value="Unassembled WGS sequence"/>
</dbReference>
<dbReference type="GO" id="GO:0005737">
    <property type="term" value="C:cytoplasm"/>
    <property type="evidence" value="ECO:0007669"/>
    <property type="project" value="TreeGrafter"/>
</dbReference>
<dbReference type="GO" id="GO:0006359">
    <property type="term" value="P:regulation of transcription by RNA polymerase III"/>
    <property type="evidence" value="ECO:0007669"/>
    <property type="project" value="TreeGrafter"/>
</dbReference>
<dbReference type="FunFam" id="1.10.1820.10:FF:000005">
    <property type="entry name" value="Casein kinase II subunit beta"/>
    <property type="match status" value="1"/>
</dbReference>
<dbReference type="RefSeq" id="XP_024666050.1">
    <property type="nucleotide sequence ID" value="XM_024810282.1"/>
</dbReference>
<evidence type="ECO:0000256" key="3">
    <source>
        <dbReference type="RuleBase" id="RU361268"/>
    </source>
</evidence>
<dbReference type="InterPro" id="IPR035991">
    <property type="entry name" value="Casein_kinase_II_beta-like"/>
</dbReference>
<proteinExistence type="inferred from homology"/>
<name>A0A2T0FM97_9ASCO</name>
<dbReference type="SMART" id="SM01085">
    <property type="entry name" value="CK_II_beta"/>
    <property type="match status" value="1"/>
</dbReference>
<reference evidence="5 6" key="1">
    <citation type="submission" date="2017-04" db="EMBL/GenBank/DDBJ databases">
        <title>Genome sequencing of [Candida] sorbophila.</title>
        <authorList>
            <person name="Ahn J.O."/>
        </authorList>
    </citation>
    <scope>NUCLEOTIDE SEQUENCE [LARGE SCALE GENOMIC DNA]</scope>
    <source>
        <strain evidence="5 6">DS02</strain>
    </source>
</reference>
<evidence type="ECO:0000256" key="4">
    <source>
        <dbReference type="SAM" id="MobiDB-lite"/>
    </source>
</evidence>